<accession>A0ABY5PK28</accession>
<reference evidence="3" key="1">
    <citation type="submission" date="2021-11" db="EMBL/GenBank/DDBJ databases">
        <title>Cultivation dependent microbiological survey of springs from the worlds oldest radium mine currently devoted to the extraction of radon-saturated water.</title>
        <authorList>
            <person name="Kapinusova G."/>
            <person name="Smrhova T."/>
            <person name="Strejcek M."/>
            <person name="Suman J."/>
            <person name="Jani K."/>
            <person name="Pajer P."/>
            <person name="Uhlik O."/>
        </authorList>
    </citation>
    <scope>NUCLEOTIDE SEQUENCE [LARGE SCALE GENOMIC DNA]</scope>
    <source>
        <strain evidence="3">J379</strain>
    </source>
</reference>
<proteinExistence type="predicted"/>
<dbReference type="SUPFAM" id="SSF50985">
    <property type="entry name" value="RCC1/BLIP-II"/>
    <property type="match status" value="1"/>
</dbReference>
<evidence type="ECO:0000256" key="1">
    <source>
        <dbReference type="SAM" id="MobiDB-lite"/>
    </source>
</evidence>
<organism evidence="2 3">
    <name type="scientific">Svornostia abyssi</name>
    <dbReference type="NCBI Taxonomy" id="2898438"/>
    <lineage>
        <taxon>Bacteria</taxon>
        <taxon>Bacillati</taxon>
        <taxon>Actinomycetota</taxon>
        <taxon>Thermoleophilia</taxon>
        <taxon>Solirubrobacterales</taxon>
        <taxon>Baekduiaceae</taxon>
        <taxon>Svornostia</taxon>
    </lineage>
</organism>
<gene>
    <name evidence="2" type="ORF">LRS13_05655</name>
</gene>
<sequence>MCLRYGDASVRCWGSNTSGQLGQGNTAHWGDDPGESPPGVAAIKLSGPDGDGDGVPDETDQCPAVSGGGTASGCPAATTSDPPPSSSTPQTPAPSTPAPATPTPTPELTLSGKTLTFAVTLRARPNTKGCPKVAQARITATRKGKRVGRAAATLKVRRAATGCLATGKAKLAKAPPAGTKITATVSSPKLKTKRLSVTRR</sequence>
<protein>
    <submittedName>
        <fullName evidence="2">Uncharacterized protein</fullName>
    </submittedName>
</protein>
<evidence type="ECO:0000313" key="2">
    <source>
        <dbReference type="EMBL" id="UUY05016.1"/>
    </source>
</evidence>
<feature type="compositionally biased region" description="Acidic residues" evidence="1">
    <location>
        <begin position="50"/>
        <end position="60"/>
    </location>
</feature>
<feature type="region of interest" description="Disordered" evidence="1">
    <location>
        <begin position="14"/>
        <end position="109"/>
    </location>
</feature>
<feature type="compositionally biased region" description="Polar residues" evidence="1">
    <location>
        <begin position="14"/>
        <end position="26"/>
    </location>
</feature>
<evidence type="ECO:0000313" key="3">
    <source>
        <dbReference type="Proteomes" id="UP001058860"/>
    </source>
</evidence>
<name>A0ABY5PK28_9ACTN</name>
<dbReference type="RefSeq" id="WP_353866897.1">
    <property type="nucleotide sequence ID" value="NZ_CP088295.1"/>
</dbReference>
<dbReference type="EMBL" id="CP088295">
    <property type="protein sequence ID" value="UUY05016.1"/>
    <property type="molecule type" value="Genomic_DNA"/>
</dbReference>
<feature type="compositionally biased region" description="Pro residues" evidence="1">
    <location>
        <begin position="81"/>
        <end position="105"/>
    </location>
</feature>
<dbReference type="InterPro" id="IPR009091">
    <property type="entry name" value="RCC1/BLIP-II"/>
</dbReference>
<dbReference type="Proteomes" id="UP001058860">
    <property type="component" value="Chromosome"/>
</dbReference>
<keyword evidence="3" id="KW-1185">Reference proteome</keyword>